<evidence type="ECO:0000256" key="11">
    <source>
        <dbReference type="ARBA" id="ARBA00023170"/>
    </source>
</evidence>
<comment type="subcellular location">
    <subcellularLocation>
        <location evidence="1">Membrane</location>
        <topology evidence="1">Single-pass type I membrane protein</topology>
    </subcellularLocation>
</comment>
<dbReference type="SMART" id="SM00255">
    <property type="entry name" value="TIR"/>
    <property type="match status" value="1"/>
</dbReference>
<dbReference type="InterPro" id="IPR017241">
    <property type="entry name" value="Toll-like_receptor"/>
</dbReference>
<keyword evidence="5 13" id="KW-0812">Transmembrane</keyword>
<evidence type="ECO:0000256" key="10">
    <source>
        <dbReference type="ARBA" id="ARBA00023136"/>
    </source>
</evidence>
<dbReference type="FunFam" id="3.40.50.10140:FF:000001">
    <property type="entry name" value="Toll-like receptor 2"/>
    <property type="match status" value="1"/>
</dbReference>
<gene>
    <name evidence="16" type="primary">TLR4</name>
</gene>
<dbReference type="InterPro" id="IPR000157">
    <property type="entry name" value="TIR_dom"/>
</dbReference>
<feature type="domain" description="TIR" evidence="15">
    <location>
        <begin position="710"/>
        <end position="849"/>
    </location>
</feature>
<keyword evidence="4" id="KW-0433">Leucine-rich repeat</keyword>
<feature type="chain" id="PRO_5025435124" evidence="14">
    <location>
        <begin position="24"/>
        <end position="851"/>
    </location>
</feature>
<keyword evidence="6 14" id="KW-0732">Signal</keyword>
<evidence type="ECO:0000256" key="6">
    <source>
        <dbReference type="ARBA" id="ARBA00022729"/>
    </source>
</evidence>
<dbReference type="SMART" id="SM00013">
    <property type="entry name" value="LRRNT"/>
    <property type="match status" value="1"/>
</dbReference>
<dbReference type="InterPro" id="IPR003591">
    <property type="entry name" value="Leu-rich_rpt_typical-subtyp"/>
</dbReference>
<evidence type="ECO:0000259" key="15">
    <source>
        <dbReference type="PROSITE" id="PS50104"/>
    </source>
</evidence>
<reference evidence="16" key="1">
    <citation type="submission" date="2019-06" db="EMBL/GenBank/DDBJ databases">
        <title>Toll-like receptors signaling pathway is involved in hypoxia-thermal-induced immunosuppression of small abalone Haliotis diversicolor.</title>
        <authorList>
            <person name="Lin S."/>
            <person name="Wang G."/>
            <person name="Wang Y."/>
        </authorList>
    </citation>
    <scope>NUCLEOTIDE SEQUENCE</scope>
</reference>
<feature type="transmembrane region" description="Helical" evidence="13">
    <location>
        <begin position="656"/>
        <end position="680"/>
    </location>
</feature>
<dbReference type="InterPro" id="IPR000372">
    <property type="entry name" value="LRRNT"/>
</dbReference>
<keyword evidence="11 16" id="KW-0675">Receptor</keyword>
<dbReference type="PIRSF" id="PIRSF037595">
    <property type="entry name" value="Toll-like_receptor"/>
    <property type="match status" value="1"/>
</dbReference>
<accession>A0A6C0PU94</accession>
<dbReference type="AlphaFoldDB" id="A0A6C0PU94"/>
<evidence type="ECO:0000256" key="2">
    <source>
        <dbReference type="ARBA" id="ARBA00009634"/>
    </source>
</evidence>
<proteinExistence type="evidence at transcript level"/>
<protein>
    <submittedName>
        <fullName evidence="16">Toll-like receptor 4</fullName>
    </submittedName>
</protein>
<keyword evidence="12" id="KW-0325">Glycoprotein</keyword>
<dbReference type="InterPro" id="IPR032675">
    <property type="entry name" value="LRR_dom_sf"/>
</dbReference>
<dbReference type="PRINTS" id="PR01537">
    <property type="entry name" value="INTRLKN1R1F"/>
</dbReference>
<dbReference type="SMART" id="SM00369">
    <property type="entry name" value="LRR_TYP"/>
    <property type="match status" value="6"/>
</dbReference>
<evidence type="ECO:0000256" key="7">
    <source>
        <dbReference type="ARBA" id="ARBA00022737"/>
    </source>
</evidence>
<dbReference type="Gene3D" id="3.80.10.10">
    <property type="entry name" value="Ribonuclease Inhibitor"/>
    <property type="match status" value="4"/>
</dbReference>
<evidence type="ECO:0000256" key="3">
    <source>
        <dbReference type="ARBA" id="ARBA00022588"/>
    </source>
</evidence>
<evidence type="ECO:0000256" key="5">
    <source>
        <dbReference type="ARBA" id="ARBA00022692"/>
    </source>
</evidence>
<dbReference type="PROSITE" id="PS51450">
    <property type="entry name" value="LRR"/>
    <property type="match status" value="1"/>
</dbReference>
<dbReference type="Pfam" id="PF01582">
    <property type="entry name" value="TIR"/>
    <property type="match status" value="1"/>
</dbReference>
<feature type="signal peptide" evidence="14">
    <location>
        <begin position="1"/>
        <end position="23"/>
    </location>
</feature>
<dbReference type="GO" id="GO:0005886">
    <property type="term" value="C:plasma membrane"/>
    <property type="evidence" value="ECO:0007669"/>
    <property type="project" value="TreeGrafter"/>
</dbReference>
<evidence type="ECO:0000256" key="9">
    <source>
        <dbReference type="ARBA" id="ARBA00022989"/>
    </source>
</evidence>
<organism evidence="16">
    <name type="scientific">Haliotis diversicolor</name>
    <name type="common">Abalone</name>
    <name type="synonym">Sulculus diversicolor</name>
    <dbReference type="NCBI Taxonomy" id="36095"/>
    <lineage>
        <taxon>Eukaryota</taxon>
        <taxon>Metazoa</taxon>
        <taxon>Spiralia</taxon>
        <taxon>Lophotrochozoa</taxon>
        <taxon>Mollusca</taxon>
        <taxon>Gastropoda</taxon>
        <taxon>Vetigastropoda</taxon>
        <taxon>Lepetellida</taxon>
        <taxon>Haliotoidea</taxon>
        <taxon>Haliotidae</taxon>
        <taxon>Haliotis</taxon>
    </lineage>
</organism>
<dbReference type="Pfam" id="PF13855">
    <property type="entry name" value="LRR_8"/>
    <property type="match status" value="2"/>
</dbReference>
<dbReference type="SUPFAM" id="SSF52200">
    <property type="entry name" value="Toll/Interleukin receptor TIR domain"/>
    <property type="match status" value="1"/>
</dbReference>
<evidence type="ECO:0000256" key="1">
    <source>
        <dbReference type="ARBA" id="ARBA00004479"/>
    </source>
</evidence>
<dbReference type="GO" id="GO:0004888">
    <property type="term" value="F:transmembrane signaling receptor activity"/>
    <property type="evidence" value="ECO:0007669"/>
    <property type="project" value="InterPro"/>
</dbReference>
<dbReference type="InterPro" id="IPR001611">
    <property type="entry name" value="Leu-rich_rpt"/>
</dbReference>
<dbReference type="SUPFAM" id="SSF52058">
    <property type="entry name" value="L domain-like"/>
    <property type="match status" value="2"/>
</dbReference>
<dbReference type="Pfam" id="PF01462">
    <property type="entry name" value="LRRNT"/>
    <property type="match status" value="1"/>
</dbReference>
<dbReference type="PROSITE" id="PS50104">
    <property type="entry name" value="TIR"/>
    <property type="match status" value="1"/>
</dbReference>
<keyword evidence="10 13" id="KW-0472">Membrane</keyword>
<evidence type="ECO:0000256" key="14">
    <source>
        <dbReference type="SAM" id="SignalP"/>
    </source>
</evidence>
<dbReference type="GO" id="GO:0045087">
    <property type="term" value="P:innate immune response"/>
    <property type="evidence" value="ECO:0007669"/>
    <property type="project" value="UniProtKB-KW"/>
</dbReference>
<keyword evidence="7" id="KW-0677">Repeat</keyword>
<comment type="similarity">
    <text evidence="2">Belongs to the Toll-like receptor family.</text>
</comment>
<evidence type="ECO:0000313" key="16">
    <source>
        <dbReference type="EMBL" id="QHY92977.1"/>
    </source>
</evidence>
<dbReference type="EMBL" id="MN092279">
    <property type="protein sequence ID" value="QHY92977.1"/>
    <property type="molecule type" value="mRNA"/>
</dbReference>
<name>A0A6C0PU94_HALDV</name>
<dbReference type="PANTHER" id="PTHR24365:SF541">
    <property type="entry name" value="PROTEIN TOLL-RELATED"/>
    <property type="match status" value="1"/>
</dbReference>
<dbReference type="Gene3D" id="3.40.50.10140">
    <property type="entry name" value="Toll/interleukin-1 receptor homology (TIR) domain"/>
    <property type="match status" value="1"/>
</dbReference>
<dbReference type="SMART" id="SM00365">
    <property type="entry name" value="LRR_SD22"/>
    <property type="match status" value="5"/>
</dbReference>
<sequence>MAGVQKLMLVTFLLCSGAAIIGGQLGDLDSCEPCTCSATYVNCTSRNLTTVPKTLPRGIQTLDLAHNSIRELIGTSFDAYGDLRALNISYNKLSFLDRDVFQNLVCLQILDIQHNDLSLSYRSYPVGLFRNQKMLKQLFLQSNTNCNRGYNYPDIVFGDLTNLTELHIDSLENFTFGIGFKNLSQLTSLILEGTCDIGTVRNDSFTNLPSVQNLSLVNCGIIYIQQSSFSPLNNDIGYLDVSDNVDLGLIHLAQAMHGLRNKTVRILKANRLHRHRGTGIAAECKDFASFKYIRLEELHTDDNRIEVLDMGISGLFPHLKRLSSRNNLFLFGPYVLTGQALTELEWADVSGQGASTADLFRRDANSRHLKDLSIEPTCSTTDETEHISGTSLGNVARTAMKRWDSSPNLNQSGCLFHLPPRLTSANFSRSKLRFHIRNVQFCNSNLTKLDLSHNLVTKWEGPIRGFESLEYLDLSHNFCDYVNNSLFESVSKLKTLKLGTNFLGYPMKDLQFNLSTLEHLDLTDNKIQDLTMSNFMLLTSLKYLDLSYNDLVSWNATIENMHNLTTLNISHNIFVDFPISLASQIDQLNNKHLRVNFQGNSLQCNCLTLKSLQWINKNSDRFVNMQGLECIFNDKNINLTHISNIVIQLEKSCASYVGLMIGILTIVVLVMALSMAGVLFRYRWKLRYLYYVMRNRHRGYLPAQDVEHEFEFDAFISYADEDRGFVVREMRQVLEDQNCMRLCIHHRDFLPGEAIAANILKAVSTSRKTVVILTRNFLKSHWCRYELEMAKMESIYAGRSTLLIVLMEDIPMKDLPVDIVKVMREDSYVEFTEDTEGRDVFWHSLKRGLRA</sequence>
<dbReference type="InterPro" id="IPR035897">
    <property type="entry name" value="Toll_tir_struct_dom_sf"/>
</dbReference>
<evidence type="ECO:0000256" key="8">
    <source>
        <dbReference type="ARBA" id="ARBA00022859"/>
    </source>
</evidence>
<dbReference type="PANTHER" id="PTHR24365">
    <property type="entry name" value="TOLL-LIKE RECEPTOR"/>
    <property type="match status" value="1"/>
</dbReference>
<keyword evidence="8" id="KW-0391">Immunity</keyword>
<evidence type="ECO:0000256" key="12">
    <source>
        <dbReference type="ARBA" id="ARBA00023180"/>
    </source>
</evidence>
<keyword evidence="3" id="KW-0399">Innate immunity</keyword>
<keyword evidence="9 13" id="KW-1133">Transmembrane helix</keyword>
<evidence type="ECO:0000256" key="4">
    <source>
        <dbReference type="ARBA" id="ARBA00022614"/>
    </source>
</evidence>
<dbReference type="GO" id="GO:0002224">
    <property type="term" value="P:toll-like receptor signaling pathway"/>
    <property type="evidence" value="ECO:0007669"/>
    <property type="project" value="InterPro"/>
</dbReference>
<evidence type="ECO:0000256" key="13">
    <source>
        <dbReference type="SAM" id="Phobius"/>
    </source>
</evidence>